<organism evidence="2 3">
    <name type="scientific">Eumeta variegata</name>
    <name type="common">Bagworm moth</name>
    <name type="synonym">Eumeta japonica</name>
    <dbReference type="NCBI Taxonomy" id="151549"/>
    <lineage>
        <taxon>Eukaryota</taxon>
        <taxon>Metazoa</taxon>
        <taxon>Ecdysozoa</taxon>
        <taxon>Arthropoda</taxon>
        <taxon>Hexapoda</taxon>
        <taxon>Insecta</taxon>
        <taxon>Pterygota</taxon>
        <taxon>Neoptera</taxon>
        <taxon>Endopterygota</taxon>
        <taxon>Lepidoptera</taxon>
        <taxon>Glossata</taxon>
        <taxon>Ditrysia</taxon>
        <taxon>Tineoidea</taxon>
        <taxon>Psychidae</taxon>
        <taxon>Oiketicinae</taxon>
        <taxon>Eumeta</taxon>
    </lineage>
</organism>
<protein>
    <submittedName>
        <fullName evidence="2">Mariner Mos1 transposase</fullName>
    </submittedName>
</protein>
<feature type="coiled-coil region" evidence="1">
    <location>
        <begin position="28"/>
        <end position="55"/>
    </location>
</feature>
<comment type="caution">
    <text evidence="2">The sequence shown here is derived from an EMBL/GenBank/DDBJ whole genome shotgun (WGS) entry which is preliminary data.</text>
</comment>
<accession>A0A4C1W2U5</accession>
<evidence type="ECO:0000256" key="1">
    <source>
        <dbReference type="SAM" id="Coils"/>
    </source>
</evidence>
<dbReference type="EMBL" id="BGZK01000453">
    <property type="protein sequence ID" value="GBP44437.1"/>
    <property type="molecule type" value="Genomic_DNA"/>
</dbReference>
<dbReference type="InterPro" id="IPR036397">
    <property type="entry name" value="RNaseH_sf"/>
</dbReference>
<keyword evidence="3" id="KW-1185">Reference proteome</keyword>
<dbReference type="AlphaFoldDB" id="A0A4C1W2U5"/>
<dbReference type="Gene3D" id="3.30.420.10">
    <property type="entry name" value="Ribonuclease H-like superfamily/Ribonuclease H"/>
    <property type="match status" value="1"/>
</dbReference>
<dbReference type="InterPro" id="IPR001888">
    <property type="entry name" value="Transposase_1"/>
</dbReference>
<evidence type="ECO:0000313" key="2">
    <source>
        <dbReference type="EMBL" id="GBP44437.1"/>
    </source>
</evidence>
<dbReference type="Proteomes" id="UP000299102">
    <property type="component" value="Unassembled WGS sequence"/>
</dbReference>
<name>A0A4C1W2U5_EUMVA</name>
<reference evidence="2 3" key="1">
    <citation type="journal article" date="2019" name="Commun. Biol.">
        <title>The bagworm genome reveals a unique fibroin gene that provides high tensile strength.</title>
        <authorList>
            <person name="Kono N."/>
            <person name="Nakamura H."/>
            <person name="Ohtoshi R."/>
            <person name="Tomita M."/>
            <person name="Numata K."/>
            <person name="Arakawa K."/>
        </authorList>
    </citation>
    <scope>NUCLEOTIDE SEQUENCE [LARGE SCALE GENOMIC DNA]</scope>
</reference>
<dbReference type="GO" id="GO:0003676">
    <property type="term" value="F:nucleic acid binding"/>
    <property type="evidence" value="ECO:0007669"/>
    <property type="project" value="InterPro"/>
</dbReference>
<gene>
    <name evidence="2" type="ORF">EVAR_39445_1</name>
</gene>
<evidence type="ECO:0000313" key="3">
    <source>
        <dbReference type="Proteomes" id="UP000299102"/>
    </source>
</evidence>
<dbReference type="OrthoDB" id="7510588at2759"/>
<sequence length="121" mass="14038">MCSVQCVRWDWKDVIHYELLPPGNIISTDLYYQQLMKLKQEVEEKQTELNNRKGNAVFMCVTDNYNTHGMRNVELMVCRLNRDYKTSRLNEVSDRPDFLGAVADATCVEVRREGASVAFLT</sequence>
<proteinExistence type="predicted"/>
<dbReference type="Pfam" id="PF01359">
    <property type="entry name" value="Transposase_1"/>
    <property type="match status" value="1"/>
</dbReference>
<keyword evidence="1" id="KW-0175">Coiled coil</keyword>